<gene>
    <name evidence="1" type="ORF">PAXRUDRAFT_181888</name>
</gene>
<organism evidence="1 2">
    <name type="scientific">Paxillus rubicundulus Ve08.2h10</name>
    <dbReference type="NCBI Taxonomy" id="930991"/>
    <lineage>
        <taxon>Eukaryota</taxon>
        <taxon>Fungi</taxon>
        <taxon>Dikarya</taxon>
        <taxon>Basidiomycota</taxon>
        <taxon>Agaricomycotina</taxon>
        <taxon>Agaricomycetes</taxon>
        <taxon>Agaricomycetidae</taxon>
        <taxon>Boletales</taxon>
        <taxon>Paxilineae</taxon>
        <taxon>Paxillaceae</taxon>
        <taxon>Paxillus</taxon>
    </lineage>
</organism>
<reference evidence="1 2" key="1">
    <citation type="submission" date="2014-04" db="EMBL/GenBank/DDBJ databases">
        <authorList>
            <consortium name="DOE Joint Genome Institute"/>
            <person name="Kuo A."/>
            <person name="Kohler A."/>
            <person name="Jargeat P."/>
            <person name="Nagy L.G."/>
            <person name="Floudas D."/>
            <person name="Copeland A."/>
            <person name="Barry K.W."/>
            <person name="Cichocki N."/>
            <person name="Veneault-Fourrey C."/>
            <person name="LaButti K."/>
            <person name="Lindquist E.A."/>
            <person name="Lipzen A."/>
            <person name="Lundell T."/>
            <person name="Morin E."/>
            <person name="Murat C."/>
            <person name="Sun H."/>
            <person name="Tunlid A."/>
            <person name="Henrissat B."/>
            <person name="Grigoriev I.V."/>
            <person name="Hibbett D.S."/>
            <person name="Martin F."/>
            <person name="Nordberg H.P."/>
            <person name="Cantor M.N."/>
            <person name="Hua S.X."/>
        </authorList>
    </citation>
    <scope>NUCLEOTIDE SEQUENCE [LARGE SCALE GENOMIC DNA]</scope>
    <source>
        <strain evidence="1 2">Ve08.2h10</strain>
    </source>
</reference>
<name>A0A0D0C804_9AGAM</name>
<reference evidence="2" key="2">
    <citation type="submission" date="2015-01" db="EMBL/GenBank/DDBJ databases">
        <title>Evolutionary Origins and Diversification of the Mycorrhizal Mutualists.</title>
        <authorList>
            <consortium name="DOE Joint Genome Institute"/>
            <consortium name="Mycorrhizal Genomics Consortium"/>
            <person name="Kohler A."/>
            <person name="Kuo A."/>
            <person name="Nagy L.G."/>
            <person name="Floudas D."/>
            <person name="Copeland A."/>
            <person name="Barry K.W."/>
            <person name="Cichocki N."/>
            <person name="Veneault-Fourrey C."/>
            <person name="LaButti K."/>
            <person name="Lindquist E.A."/>
            <person name="Lipzen A."/>
            <person name="Lundell T."/>
            <person name="Morin E."/>
            <person name="Murat C."/>
            <person name="Riley R."/>
            <person name="Ohm R."/>
            <person name="Sun H."/>
            <person name="Tunlid A."/>
            <person name="Henrissat B."/>
            <person name="Grigoriev I.V."/>
            <person name="Hibbett D.S."/>
            <person name="Martin F."/>
        </authorList>
    </citation>
    <scope>NUCLEOTIDE SEQUENCE [LARGE SCALE GENOMIC DNA]</scope>
    <source>
        <strain evidence="2">Ve08.2h10</strain>
    </source>
</reference>
<feature type="non-terminal residue" evidence="1">
    <location>
        <position position="1"/>
    </location>
</feature>
<dbReference type="Proteomes" id="UP000054538">
    <property type="component" value="Unassembled WGS sequence"/>
</dbReference>
<evidence type="ECO:0000313" key="1">
    <source>
        <dbReference type="EMBL" id="KIK71783.1"/>
    </source>
</evidence>
<dbReference type="InParanoid" id="A0A0D0C804"/>
<dbReference type="AlphaFoldDB" id="A0A0D0C804"/>
<sequence length="93" mass="10283">AKFTLPALYQPFSLIPPYIWKASPSTTNGNEQAHRNINRDGIGLTLLAGIMQGYQYDSRMMSGMDLLATYGISHRDTASTHVHHAKHAVSRKG</sequence>
<evidence type="ECO:0000313" key="2">
    <source>
        <dbReference type="Proteomes" id="UP000054538"/>
    </source>
</evidence>
<protein>
    <submittedName>
        <fullName evidence="1">Uncharacterized protein</fullName>
    </submittedName>
</protein>
<accession>A0A0D0C804</accession>
<dbReference type="HOGENOM" id="CLU_2405406_0_0_1"/>
<proteinExistence type="predicted"/>
<dbReference type="EMBL" id="KN831672">
    <property type="protein sequence ID" value="KIK71783.1"/>
    <property type="molecule type" value="Genomic_DNA"/>
</dbReference>
<keyword evidence="2" id="KW-1185">Reference proteome</keyword>